<keyword evidence="4" id="KW-1185">Reference proteome</keyword>
<feature type="region of interest" description="Disordered" evidence="1">
    <location>
        <begin position="41"/>
        <end position="60"/>
    </location>
</feature>
<feature type="chain" id="PRO_5046282195" evidence="2">
    <location>
        <begin position="23"/>
        <end position="277"/>
    </location>
</feature>
<organism evidence="3 4">
    <name type="scientific">Kibdelosporangium lantanae</name>
    <dbReference type="NCBI Taxonomy" id="1497396"/>
    <lineage>
        <taxon>Bacteria</taxon>
        <taxon>Bacillati</taxon>
        <taxon>Actinomycetota</taxon>
        <taxon>Actinomycetes</taxon>
        <taxon>Pseudonocardiales</taxon>
        <taxon>Pseudonocardiaceae</taxon>
        <taxon>Kibdelosporangium</taxon>
    </lineage>
</organism>
<dbReference type="Gene3D" id="3.40.710.10">
    <property type="entry name" value="DD-peptidase/beta-lactamase superfamily"/>
    <property type="match status" value="1"/>
</dbReference>
<dbReference type="Proteomes" id="UP001597045">
    <property type="component" value="Unassembled WGS sequence"/>
</dbReference>
<dbReference type="PROSITE" id="PS51257">
    <property type="entry name" value="PROKAR_LIPOPROTEIN"/>
    <property type="match status" value="1"/>
</dbReference>
<reference evidence="4" key="1">
    <citation type="journal article" date="2019" name="Int. J. Syst. Evol. Microbiol.">
        <title>The Global Catalogue of Microorganisms (GCM) 10K type strain sequencing project: providing services to taxonomists for standard genome sequencing and annotation.</title>
        <authorList>
            <consortium name="The Broad Institute Genomics Platform"/>
            <consortium name="The Broad Institute Genome Sequencing Center for Infectious Disease"/>
            <person name="Wu L."/>
            <person name="Ma J."/>
        </authorList>
    </citation>
    <scope>NUCLEOTIDE SEQUENCE [LARGE SCALE GENOMIC DNA]</scope>
    <source>
        <strain evidence="4">JCM 31486</strain>
    </source>
</reference>
<dbReference type="SUPFAM" id="SSF56601">
    <property type="entry name" value="beta-lactamase/transpeptidase-like"/>
    <property type="match status" value="1"/>
</dbReference>
<evidence type="ECO:0000313" key="3">
    <source>
        <dbReference type="EMBL" id="MFD1047461.1"/>
    </source>
</evidence>
<sequence length="277" mass="29393">MKRAIWGIVLLVLGLSGCSAHNTTPSANELLIIPGTSGKSAATSTVAPSTPPSETAAVPGGKMSADVPNVGAAVKQLVKSATTAAVVVDRVKHETLISENGDRPFISGSLVKVMIGIDAMRTHPRDDLVAKRVYTMIQFSDDSLASSFWGSEGGASIINRIRALIGLRGTRPPTPANMWGWTMITANDLVRVYDYLLDQAPDRTRDTILDAMANAAEKGSDGFYQHFGIPDGLGADRVEDLDTTSVGFECGGQVRHDGRHVVQQLDQIVMACHVSAP</sequence>
<proteinExistence type="predicted"/>
<evidence type="ECO:0000256" key="2">
    <source>
        <dbReference type="SAM" id="SignalP"/>
    </source>
</evidence>
<feature type="signal peptide" evidence="2">
    <location>
        <begin position="1"/>
        <end position="22"/>
    </location>
</feature>
<accession>A0ABW3M9N8</accession>
<keyword evidence="2" id="KW-0732">Signal</keyword>
<protein>
    <submittedName>
        <fullName evidence="3">Uncharacterized protein</fullName>
    </submittedName>
</protein>
<feature type="non-terminal residue" evidence="3">
    <location>
        <position position="277"/>
    </location>
</feature>
<gene>
    <name evidence="3" type="ORF">ACFQ1S_18915</name>
</gene>
<evidence type="ECO:0000256" key="1">
    <source>
        <dbReference type="SAM" id="MobiDB-lite"/>
    </source>
</evidence>
<dbReference type="InterPro" id="IPR012338">
    <property type="entry name" value="Beta-lactam/transpept-like"/>
</dbReference>
<dbReference type="EMBL" id="JBHTIS010001088">
    <property type="protein sequence ID" value="MFD1047461.1"/>
    <property type="molecule type" value="Genomic_DNA"/>
</dbReference>
<evidence type="ECO:0000313" key="4">
    <source>
        <dbReference type="Proteomes" id="UP001597045"/>
    </source>
</evidence>
<comment type="caution">
    <text evidence="3">The sequence shown here is derived from an EMBL/GenBank/DDBJ whole genome shotgun (WGS) entry which is preliminary data.</text>
</comment>
<name>A0ABW3M9N8_9PSEU</name>